<evidence type="ECO:0000256" key="1">
    <source>
        <dbReference type="SAM" id="SignalP"/>
    </source>
</evidence>
<dbReference type="EMBL" id="JAYMYS010000003">
    <property type="protein sequence ID" value="KAK7401932.1"/>
    <property type="molecule type" value="Genomic_DNA"/>
</dbReference>
<gene>
    <name evidence="2" type="ORF">VNO78_13806</name>
</gene>
<comment type="caution">
    <text evidence="2">The sequence shown here is derived from an EMBL/GenBank/DDBJ whole genome shotgun (WGS) entry which is preliminary data.</text>
</comment>
<organism evidence="2 3">
    <name type="scientific">Psophocarpus tetragonolobus</name>
    <name type="common">Winged bean</name>
    <name type="synonym">Dolichos tetragonolobus</name>
    <dbReference type="NCBI Taxonomy" id="3891"/>
    <lineage>
        <taxon>Eukaryota</taxon>
        <taxon>Viridiplantae</taxon>
        <taxon>Streptophyta</taxon>
        <taxon>Embryophyta</taxon>
        <taxon>Tracheophyta</taxon>
        <taxon>Spermatophyta</taxon>
        <taxon>Magnoliopsida</taxon>
        <taxon>eudicotyledons</taxon>
        <taxon>Gunneridae</taxon>
        <taxon>Pentapetalae</taxon>
        <taxon>rosids</taxon>
        <taxon>fabids</taxon>
        <taxon>Fabales</taxon>
        <taxon>Fabaceae</taxon>
        <taxon>Papilionoideae</taxon>
        <taxon>50 kb inversion clade</taxon>
        <taxon>NPAAA clade</taxon>
        <taxon>indigoferoid/millettioid clade</taxon>
        <taxon>Phaseoleae</taxon>
        <taxon>Psophocarpus</taxon>
    </lineage>
</organism>
<keyword evidence="3" id="KW-1185">Reference proteome</keyword>
<keyword evidence="1" id="KW-0732">Signal</keyword>
<protein>
    <submittedName>
        <fullName evidence="2">Uncharacterized protein</fullName>
    </submittedName>
</protein>
<feature type="signal peptide" evidence="1">
    <location>
        <begin position="1"/>
        <end position="23"/>
    </location>
</feature>
<dbReference type="AlphaFoldDB" id="A0AAN9XQQ3"/>
<accession>A0AAN9XQQ3</accession>
<name>A0AAN9XQQ3_PSOTE</name>
<sequence>MANGKQVLCLIVVMGLFANFESGSVEALMERDNTPPKGSSPSPQLIHKSQLLKATFSKAFSNSTVSKRLAPGGPDHIHH</sequence>
<reference evidence="2 3" key="1">
    <citation type="submission" date="2024-01" db="EMBL/GenBank/DDBJ databases">
        <title>The genomes of 5 underutilized Papilionoideae crops provide insights into root nodulation and disease resistanc.</title>
        <authorList>
            <person name="Jiang F."/>
        </authorList>
    </citation>
    <scope>NUCLEOTIDE SEQUENCE [LARGE SCALE GENOMIC DNA]</scope>
    <source>
        <strain evidence="2">DUOXIRENSHENG_FW03</strain>
        <tissue evidence="2">Leaves</tissue>
    </source>
</reference>
<evidence type="ECO:0000313" key="3">
    <source>
        <dbReference type="Proteomes" id="UP001386955"/>
    </source>
</evidence>
<dbReference type="Proteomes" id="UP001386955">
    <property type="component" value="Unassembled WGS sequence"/>
</dbReference>
<feature type="chain" id="PRO_5042853015" evidence="1">
    <location>
        <begin position="24"/>
        <end position="79"/>
    </location>
</feature>
<proteinExistence type="predicted"/>
<evidence type="ECO:0000313" key="2">
    <source>
        <dbReference type="EMBL" id="KAK7401932.1"/>
    </source>
</evidence>